<evidence type="ECO:0000313" key="4">
    <source>
        <dbReference type="Proteomes" id="UP000235945"/>
    </source>
</evidence>
<evidence type="ECO:0000313" key="3">
    <source>
        <dbReference type="EMBL" id="PNE33197.1"/>
    </source>
</evidence>
<dbReference type="OrthoDB" id="4113332at2"/>
<gene>
    <name evidence="3" type="ORF">AF335_09660</name>
    <name evidence="2" type="ORF">FHS36_001435</name>
</gene>
<proteinExistence type="predicted"/>
<dbReference type="EMBL" id="LGUI01000003">
    <property type="protein sequence ID" value="PNE33197.1"/>
    <property type="molecule type" value="Genomic_DNA"/>
</dbReference>
<dbReference type="EMBL" id="JACHJF010000003">
    <property type="protein sequence ID" value="MBB5118014.1"/>
    <property type="molecule type" value="Genomic_DNA"/>
</dbReference>
<reference evidence="4" key="1">
    <citation type="submission" date="2015-07" db="EMBL/GenBank/DDBJ databases">
        <authorList>
            <person name="Graham D.E."/>
            <person name="Giannone R.J."/>
            <person name="Gulvik C.A."/>
            <person name="Hettich R.L."/>
            <person name="Klingeman D.M."/>
            <person name="Mahan K.M."/>
            <person name="Parry R.J."/>
            <person name="Spain J.C."/>
        </authorList>
    </citation>
    <scope>NUCLEOTIDE SEQUENCE [LARGE SCALE GENOMIC DNA]</scope>
    <source>
        <strain evidence="4">ATCC 27428</strain>
    </source>
</reference>
<dbReference type="Proteomes" id="UP000528608">
    <property type="component" value="Unassembled WGS sequence"/>
</dbReference>
<accession>A0A2N8NWP5</accession>
<evidence type="ECO:0000313" key="5">
    <source>
        <dbReference type="Proteomes" id="UP000528608"/>
    </source>
</evidence>
<reference evidence="2 5" key="3">
    <citation type="submission" date="2020-08" db="EMBL/GenBank/DDBJ databases">
        <title>Genomic Encyclopedia of Type Strains, Phase III (KMG-III): the genomes of soil and plant-associated and newly described type strains.</title>
        <authorList>
            <person name="Whitman W."/>
        </authorList>
    </citation>
    <scope>NUCLEOTIDE SEQUENCE [LARGE SCALE GENOMIC DNA]</scope>
    <source>
        <strain evidence="2 5">CECT 3259</strain>
    </source>
</reference>
<evidence type="ECO:0008006" key="6">
    <source>
        <dbReference type="Google" id="ProtNLM"/>
    </source>
</evidence>
<dbReference type="GO" id="GO:0016746">
    <property type="term" value="F:acyltransferase activity"/>
    <property type="evidence" value="ECO:0007669"/>
    <property type="project" value="InterPro"/>
</dbReference>
<keyword evidence="4" id="KW-1185">Reference proteome</keyword>
<evidence type="ECO:0000256" key="1">
    <source>
        <dbReference type="SAM" id="MobiDB-lite"/>
    </source>
</evidence>
<protein>
    <recommendedName>
        <fullName evidence="6">Lsr2 protein</fullName>
    </recommendedName>
</protein>
<feature type="compositionally biased region" description="Acidic residues" evidence="1">
    <location>
        <begin position="87"/>
        <end position="97"/>
    </location>
</feature>
<reference evidence="3" key="2">
    <citation type="submission" date="2015-07" db="EMBL/GenBank/DDBJ databases">
        <authorList>
            <person name="Noorani M."/>
        </authorList>
    </citation>
    <scope>NUCLEOTIDE SEQUENCE [LARGE SCALE GENOMIC DNA]</scope>
    <source>
        <strain evidence="3">ATCC 27428</strain>
    </source>
</reference>
<sequence>MRKTILVPVEKTFCDAHLARDGSEVEATATLTLGRHAWDLCVEHDVTFGRYLVDALGVPGEAVAEPEAVPAEPEPSPTSMKPSPVAAEDERDGQEQEEQPRIICPAEWHEAQRGHDDHPVVPEQPSVMVSGDVPWYSWDDAREAVRNAGYRVVGRADDSTVLLILGEGGDRNEIKLRDAAERSIPCMDVRAPGRFRDAVRAGELVGGDPLPEPVKVGPKVMSERERNRVIRAWARENGWPNLPAQGRVPMHVRHCWDLAQQDTEGKAVAA</sequence>
<dbReference type="Proteomes" id="UP000235945">
    <property type="component" value="Unassembled WGS sequence"/>
</dbReference>
<dbReference type="Gene3D" id="4.10.320.10">
    <property type="entry name" value="E3-binding domain"/>
    <property type="match status" value="1"/>
</dbReference>
<dbReference type="AlphaFoldDB" id="A0A2N8NWP5"/>
<organism evidence="3 4">
    <name type="scientific">Streptomyces eurocidicus</name>
    <name type="common">Streptoverticillium eurocidicus</name>
    <dbReference type="NCBI Taxonomy" id="66423"/>
    <lineage>
        <taxon>Bacteria</taxon>
        <taxon>Bacillati</taxon>
        <taxon>Actinomycetota</taxon>
        <taxon>Actinomycetes</taxon>
        <taxon>Kitasatosporales</taxon>
        <taxon>Streptomycetaceae</taxon>
        <taxon>Streptomyces</taxon>
    </lineage>
</organism>
<dbReference type="RefSeq" id="WP_102917974.1">
    <property type="nucleotide sequence ID" value="NZ_JACHJF010000003.1"/>
</dbReference>
<comment type="caution">
    <text evidence="3">The sequence shown here is derived from an EMBL/GenBank/DDBJ whole genome shotgun (WGS) entry which is preliminary data.</text>
</comment>
<dbReference type="InterPro" id="IPR036625">
    <property type="entry name" value="E3-bd_dom_sf"/>
</dbReference>
<feature type="region of interest" description="Disordered" evidence="1">
    <location>
        <begin position="66"/>
        <end position="99"/>
    </location>
</feature>
<evidence type="ECO:0000313" key="2">
    <source>
        <dbReference type="EMBL" id="MBB5118014.1"/>
    </source>
</evidence>
<name>A0A2N8NWP5_STREU</name>